<sequence length="221" mass="23658">MSPREGKRRRRQYAAATAVVAAGVLVVSACGTDGAPQSAERRASNPPGQHGDKIPGYKRAYAAGYEEGRKVYDDGGKGAAVREVVHGGCARRALDAGARADGDRGSWVKGCQDAVQGGPKEPPARPMSKKESHPALLKDFRAWARTEGDGPLGRHADQVFTVKLTGPDYDVEVRTDYTSRGQAKDFAGVFAEWWDGDDGPGVARSVLILDGRDRRIAVRSL</sequence>
<evidence type="ECO:0000313" key="6">
    <source>
        <dbReference type="Proteomes" id="UP000549009"/>
    </source>
</evidence>
<dbReference type="EMBL" id="JACHJD010000016">
    <property type="protein sequence ID" value="MBB5108021.1"/>
    <property type="molecule type" value="Genomic_DNA"/>
</dbReference>
<dbReference type="RefSeq" id="WP_150508557.1">
    <property type="nucleotide sequence ID" value="NZ_BMSQ01000032.1"/>
</dbReference>
<feature type="chain" id="PRO_5044623008" description="Lipoprotein" evidence="2">
    <location>
        <begin position="30"/>
        <end position="221"/>
    </location>
</feature>
<reference evidence="3 6" key="2">
    <citation type="submission" date="2020-08" db="EMBL/GenBank/DDBJ databases">
        <title>Genomic Encyclopedia of Type Strains, Phase III (KMG-III): the genomes of soil and plant-associated and newly described type strains.</title>
        <authorList>
            <person name="Whitman W."/>
        </authorList>
    </citation>
    <scope>NUCLEOTIDE SEQUENCE [LARGE SCALE GENOMIC DNA]</scope>
    <source>
        <strain evidence="3 6">CECT 3146</strain>
    </source>
</reference>
<proteinExistence type="predicted"/>
<dbReference type="Proteomes" id="UP000549009">
    <property type="component" value="Unassembled WGS sequence"/>
</dbReference>
<keyword evidence="6" id="KW-1185">Reference proteome</keyword>
<dbReference type="KEGG" id="sspb:CP982_00115"/>
<evidence type="ECO:0008006" key="7">
    <source>
        <dbReference type="Google" id="ProtNLM"/>
    </source>
</evidence>
<dbReference type="EMBL" id="CP023690">
    <property type="protein sequence ID" value="QEV57341.1"/>
    <property type="molecule type" value="Genomic_DNA"/>
</dbReference>
<accession>A0A5P2WYT7</accession>
<evidence type="ECO:0000313" key="5">
    <source>
        <dbReference type="Proteomes" id="UP000326505"/>
    </source>
</evidence>
<dbReference type="OrthoDB" id="4197515at2"/>
<feature type="region of interest" description="Disordered" evidence="1">
    <location>
        <begin position="32"/>
        <end position="57"/>
    </location>
</feature>
<organism evidence="4 5">
    <name type="scientific">Streptomyces spectabilis</name>
    <dbReference type="NCBI Taxonomy" id="68270"/>
    <lineage>
        <taxon>Bacteria</taxon>
        <taxon>Bacillati</taxon>
        <taxon>Actinomycetota</taxon>
        <taxon>Actinomycetes</taxon>
        <taxon>Kitasatosporales</taxon>
        <taxon>Streptomycetaceae</taxon>
        <taxon>Streptomyces</taxon>
    </lineage>
</organism>
<feature type="region of interest" description="Disordered" evidence="1">
    <location>
        <begin position="100"/>
        <end position="132"/>
    </location>
</feature>
<dbReference type="Proteomes" id="UP000326505">
    <property type="component" value="Chromosome"/>
</dbReference>
<evidence type="ECO:0000256" key="1">
    <source>
        <dbReference type="SAM" id="MobiDB-lite"/>
    </source>
</evidence>
<name>A0A5P2WYT7_STRST</name>
<gene>
    <name evidence="4" type="ORF">CP982_00115</name>
    <name evidence="3" type="ORF">FHS40_007142</name>
</gene>
<evidence type="ECO:0000256" key="2">
    <source>
        <dbReference type="SAM" id="SignalP"/>
    </source>
</evidence>
<dbReference type="PROSITE" id="PS51257">
    <property type="entry name" value="PROKAR_LIPOPROTEIN"/>
    <property type="match status" value="1"/>
</dbReference>
<reference evidence="4 5" key="1">
    <citation type="submission" date="2017-09" db="EMBL/GenBank/DDBJ databases">
        <authorList>
            <person name="Lee N."/>
            <person name="Cho B.-K."/>
        </authorList>
    </citation>
    <scope>NUCLEOTIDE SEQUENCE [LARGE SCALE GENOMIC DNA]</scope>
    <source>
        <strain evidence="4 5">ATCC 27465</strain>
    </source>
</reference>
<evidence type="ECO:0000313" key="3">
    <source>
        <dbReference type="EMBL" id="MBB5108021.1"/>
    </source>
</evidence>
<dbReference type="AlphaFoldDB" id="A0A5P2WYT7"/>
<keyword evidence="2" id="KW-0732">Signal</keyword>
<protein>
    <recommendedName>
        <fullName evidence="7">Lipoprotein</fullName>
    </recommendedName>
</protein>
<feature type="signal peptide" evidence="2">
    <location>
        <begin position="1"/>
        <end position="29"/>
    </location>
</feature>
<evidence type="ECO:0000313" key="4">
    <source>
        <dbReference type="EMBL" id="QEV57341.1"/>
    </source>
</evidence>